<sequence length="114" mass="11884">MFCSHIGTSLGPNARFCSSCATQVHNPTQPTHNPPSSPGHAVSPPSPTSPDLYTPSPSFGTCSSTYLPTHRQQPPSSTHFPQLPPPPPSPPSTNLKLVNNNNIPTQGFSGVSGS</sequence>
<comment type="caution">
    <text evidence="2">The sequence shown here is derived from an EMBL/GenBank/DDBJ whole genome shotgun (WGS) entry which is preliminary data.</text>
</comment>
<protein>
    <recommendedName>
        <fullName evidence="4">Zinc-ribbon domain-containing protein</fullName>
    </recommendedName>
</protein>
<name>A0A1Y2BLC2_9TREE</name>
<gene>
    <name evidence="2" type="ORF">BCR39DRAFT_556409</name>
</gene>
<keyword evidence="3" id="KW-1185">Reference proteome</keyword>
<evidence type="ECO:0000313" key="2">
    <source>
        <dbReference type="EMBL" id="ORY34905.1"/>
    </source>
</evidence>
<accession>A0A1Y2BLC2</accession>
<dbReference type="AlphaFoldDB" id="A0A1Y2BLC2"/>
<organism evidence="2 3">
    <name type="scientific">Naematelia encephala</name>
    <dbReference type="NCBI Taxonomy" id="71784"/>
    <lineage>
        <taxon>Eukaryota</taxon>
        <taxon>Fungi</taxon>
        <taxon>Dikarya</taxon>
        <taxon>Basidiomycota</taxon>
        <taxon>Agaricomycotina</taxon>
        <taxon>Tremellomycetes</taxon>
        <taxon>Tremellales</taxon>
        <taxon>Naemateliaceae</taxon>
        <taxon>Naematelia</taxon>
    </lineage>
</organism>
<evidence type="ECO:0008006" key="4">
    <source>
        <dbReference type="Google" id="ProtNLM"/>
    </source>
</evidence>
<dbReference type="InParanoid" id="A0A1Y2BLC2"/>
<feature type="compositionally biased region" description="Polar residues" evidence="1">
    <location>
        <begin position="49"/>
        <end position="73"/>
    </location>
</feature>
<dbReference type="Proteomes" id="UP000193986">
    <property type="component" value="Unassembled WGS sequence"/>
</dbReference>
<reference evidence="2 3" key="1">
    <citation type="submission" date="2016-07" db="EMBL/GenBank/DDBJ databases">
        <title>Pervasive Adenine N6-methylation of Active Genes in Fungi.</title>
        <authorList>
            <consortium name="DOE Joint Genome Institute"/>
            <person name="Mondo S.J."/>
            <person name="Dannebaum R.O."/>
            <person name="Kuo R.C."/>
            <person name="Labutti K."/>
            <person name="Haridas S."/>
            <person name="Kuo A."/>
            <person name="Salamov A."/>
            <person name="Ahrendt S.R."/>
            <person name="Lipzen A."/>
            <person name="Sullivan W."/>
            <person name="Andreopoulos W.B."/>
            <person name="Clum A."/>
            <person name="Lindquist E."/>
            <person name="Daum C."/>
            <person name="Ramamoorthy G.K."/>
            <person name="Gryganskyi A."/>
            <person name="Culley D."/>
            <person name="Magnuson J.K."/>
            <person name="James T.Y."/>
            <person name="O'Malley M.A."/>
            <person name="Stajich J.E."/>
            <person name="Spatafora J.W."/>
            <person name="Visel A."/>
            <person name="Grigoriev I.V."/>
        </authorList>
    </citation>
    <scope>NUCLEOTIDE SEQUENCE [LARGE SCALE GENOMIC DNA]</scope>
    <source>
        <strain evidence="2 3">68-887.2</strain>
    </source>
</reference>
<dbReference type="EMBL" id="MCFC01000002">
    <property type="protein sequence ID" value="ORY34905.1"/>
    <property type="molecule type" value="Genomic_DNA"/>
</dbReference>
<feature type="region of interest" description="Disordered" evidence="1">
    <location>
        <begin position="23"/>
        <end position="114"/>
    </location>
</feature>
<proteinExistence type="predicted"/>
<dbReference type="STRING" id="71784.A0A1Y2BLC2"/>
<evidence type="ECO:0000256" key="1">
    <source>
        <dbReference type="SAM" id="MobiDB-lite"/>
    </source>
</evidence>
<feature type="compositionally biased region" description="Polar residues" evidence="1">
    <location>
        <begin position="93"/>
        <end position="114"/>
    </location>
</feature>
<evidence type="ECO:0000313" key="3">
    <source>
        <dbReference type="Proteomes" id="UP000193986"/>
    </source>
</evidence>
<feature type="compositionally biased region" description="Pro residues" evidence="1">
    <location>
        <begin position="82"/>
        <end position="91"/>
    </location>
</feature>